<dbReference type="EMBL" id="OU015566">
    <property type="protein sequence ID" value="CAG5106297.1"/>
    <property type="molecule type" value="Genomic_DNA"/>
</dbReference>
<gene>
    <name evidence="2" type="ORF">OKIOD_LOCUS11544</name>
</gene>
<feature type="region of interest" description="Disordered" evidence="1">
    <location>
        <begin position="147"/>
        <end position="376"/>
    </location>
</feature>
<feature type="compositionally biased region" description="Basic and acidic residues" evidence="1">
    <location>
        <begin position="237"/>
        <end position="262"/>
    </location>
</feature>
<accession>A0ABN7SW13</accession>
<protein>
    <submittedName>
        <fullName evidence="2">Oidioi.mRNA.OKI2018_I69.chr1.g2779.t1.cds</fullName>
    </submittedName>
</protein>
<feature type="compositionally biased region" description="Basic residues" evidence="1">
    <location>
        <begin position="207"/>
        <end position="219"/>
    </location>
</feature>
<dbReference type="Proteomes" id="UP001158576">
    <property type="component" value="Chromosome 1"/>
</dbReference>
<keyword evidence="3" id="KW-1185">Reference proteome</keyword>
<proteinExistence type="predicted"/>
<evidence type="ECO:0000313" key="3">
    <source>
        <dbReference type="Proteomes" id="UP001158576"/>
    </source>
</evidence>
<name>A0ABN7SW13_OIKDI</name>
<sequence length="376" mass="43040">MGVITRFFKCENKNCATKPEWNNDDHQLEQQLCKDCNKLTKYFKYECEGMLYGKYQCHGKCTNQWTSAAAVEGSWQQCLRCRKKVTPYYLREHDRKEDEDEKLEEGKAIQSKDRAHEQSKCGECLRLATQKAFKQTCVEYWRMKADPEKERRAQERADKKRPMIKAEMKKKQESHVDFVKSFTEAAESSILKESDENPAEVKAEKPNKKKKRNKRKKTKKESDIKTEPVDQSQQANSDDKKGEVKDEQQVEVKTEPQAEKAPKKNKKKTTKKSKNVAPEAGDNNNNGSPEADQAKTNESAEPAKKPKKKRNRKKSPKKESGDNKENVLAPNEAADDITDKMAGMAVSSPQKATRTSTSTRRVLSSSAPEIKPNDQE</sequence>
<feature type="compositionally biased region" description="Low complexity" evidence="1">
    <location>
        <begin position="353"/>
        <end position="366"/>
    </location>
</feature>
<feature type="compositionally biased region" description="Basic residues" evidence="1">
    <location>
        <begin position="305"/>
        <end position="316"/>
    </location>
</feature>
<feature type="compositionally biased region" description="Basic and acidic residues" evidence="1">
    <location>
        <begin position="147"/>
        <end position="178"/>
    </location>
</feature>
<evidence type="ECO:0000256" key="1">
    <source>
        <dbReference type="SAM" id="MobiDB-lite"/>
    </source>
</evidence>
<reference evidence="2 3" key="1">
    <citation type="submission" date="2021-04" db="EMBL/GenBank/DDBJ databases">
        <authorList>
            <person name="Bliznina A."/>
        </authorList>
    </citation>
    <scope>NUCLEOTIDE SEQUENCE [LARGE SCALE GENOMIC DNA]</scope>
</reference>
<feature type="compositionally biased region" description="Basic and acidic residues" evidence="1">
    <location>
        <begin position="190"/>
        <end position="206"/>
    </location>
</feature>
<organism evidence="2 3">
    <name type="scientific">Oikopleura dioica</name>
    <name type="common">Tunicate</name>
    <dbReference type="NCBI Taxonomy" id="34765"/>
    <lineage>
        <taxon>Eukaryota</taxon>
        <taxon>Metazoa</taxon>
        <taxon>Chordata</taxon>
        <taxon>Tunicata</taxon>
        <taxon>Appendicularia</taxon>
        <taxon>Copelata</taxon>
        <taxon>Oikopleuridae</taxon>
        <taxon>Oikopleura</taxon>
    </lineage>
</organism>
<feature type="compositionally biased region" description="Basic residues" evidence="1">
    <location>
        <begin position="263"/>
        <end position="274"/>
    </location>
</feature>
<evidence type="ECO:0000313" key="2">
    <source>
        <dbReference type="EMBL" id="CAG5106297.1"/>
    </source>
</evidence>